<sequence>MKFSQIGNIDDISSPMKVNCRLKVGNMKKKILIWETSSLNVMCLIKYTKIPVSGIARAIGSFTVRKLTEQSQNNLVNGSYVPSSLNLKQQADNIIKQDSDKLPVPTNETDTPKISKRKIFLRDFCPPFIELSRGIRPWIKRMPGDYKDAVRKENLSIVFGSVLFIYFVNLSPSITFAALLNTQVDPSYTVTLTLLAVGVFLIIFTILSGQPLAIIGISAPMYIVESSLVSVSIISVSLLKCITKTLFLLSLCI</sequence>
<keyword evidence="4" id="KW-0472">Membrane</keyword>
<name>A0A183PG58_9TREM</name>
<feature type="domain" description="Bicarbonate transporter-like transmembrane" evidence="5">
    <location>
        <begin position="132"/>
        <end position="232"/>
    </location>
</feature>
<protein>
    <recommendedName>
        <fullName evidence="5">Bicarbonate transporter-like transmembrane domain-containing protein</fullName>
    </recommendedName>
</protein>
<dbReference type="GO" id="GO:0050801">
    <property type="term" value="P:monoatomic ion homeostasis"/>
    <property type="evidence" value="ECO:0007669"/>
    <property type="project" value="TreeGrafter"/>
</dbReference>
<reference evidence="6 7" key="1">
    <citation type="submission" date="2018-11" db="EMBL/GenBank/DDBJ databases">
        <authorList>
            <consortium name="Pathogen Informatics"/>
        </authorList>
    </citation>
    <scope>NUCLEOTIDE SEQUENCE [LARGE SCALE GENOMIC DNA]</scope>
    <source>
        <strain>Denwood</strain>
        <strain evidence="7">Zambia</strain>
    </source>
</reference>
<dbReference type="AlphaFoldDB" id="A0A183PG58"/>
<evidence type="ECO:0000256" key="2">
    <source>
        <dbReference type="ARBA" id="ARBA00022692"/>
    </source>
</evidence>
<dbReference type="GO" id="GO:0006820">
    <property type="term" value="P:monoatomic anion transport"/>
    <property type="evidence" value="ECO:0007669"/>
    <property type="project" value="InterPro"/>
</dbReference>
<dbReference type="EMBL" id="UZAL01033405">
    <property type="protein sequence ID" value="VDP63303.1"/>
    <property type="molecule type" value="Genomic_DNA"/>
</dbReference>
<evidence type="ECO:0000259" key="5">
    <source>
        <dbReference type="Pfam" id="PF00955"/>
    </source>
</evidence>
<keyword evidence="2" id="KW-0812">Transmembrane</keyword>
<proteinExistence type="predicted"/>
<evidence type="ECO:0000313" key="6">
    <source>
        <dbReference type="EMBL" id="VDP63303.1"/>
    </source>
</evidence>
<dbReference type="STRING" id="31246.A0A183PG58"/>
<dbReference type="GO" id="GO:0005452">
    <property type="term" value="F:solute:inorganic anion antiporter activity"/>
    <property type="evidence" value="ECO:0007669"/>
    <property type="project" value="InterPro"/>
</dbReference>
<comment type="subcellular location">
    <subcellularLocation>
        <location evidence="1">Membrane</location>
        <topology evidence="1">Multi-pass membrane protein</topology>
    </subcellularLocation>
</comment>
<organism evidence="6 7">
    <name type="scientific">Schistosoma mattheei</name>
    <dbReference type="NCBI Taxonomy" id="31246"/>
    <lineage>
        <taxon>Eukaryota</taxon>
        <taxon>Metazoa</taxon>
        <taxon>Spiralia</taxon>
        <taxon>Lophotrochozoa</taxon>
        <taxon>Platyhelminthes</taxon>
        <taxon>Trematoda</taxon>
        <taxon>Digenea</taxon>
        <taxon>Strigeidida</taxon>
        <taxon>Schistosomatoidea</taxon>
        <taxon>Schistosomatidae</taxon>
        <taxon>Schistosoma</taxon>
    </lineage>
</organism>
<evidence type="ECO:0000313" key="7">
    <source>
        <dbReference type="Proteomes" id="UP000269396"/>
    </source>
</evidence>
<dbReference type="PANTHER" id="PTHR11453">
    <property type="entry name" value="ANION EXCHANGE PROTEIN"/>
    <property type="match status" value="1"/>
</dbReference>
<dbReference type="InterPro" id="IPR003020">
    <property type="entry name" value="HCO3_transpt_euk"/>
</dbReference>
<dbReference type="Pfam" id="PF00955">
    <property type="entry name" value="HCO3_cotransp"/>
    <property type="match status" value="1"/>
</dbReference>
<dbReference type="GO" id="GO:0005886">
    <property type="term" value="C:plasma membrane"/>
    <property type="evidence" value="ECO:0007669"/>
    <property type="project" value="TreeGrafter"/>
</dbReference>
<dbReference type="Proteomes" id="UP000269396">
    <property type="component" value="Unassembled WGS sequence"/>
</dbReference>
<evidence type="ECO:0000256" key="3">
    <source>
        <dbReference type="ARBA" id="ARBA00022989"/>
    </source>
</evidence>
<dbReference type="Gene3D" id="1.10.287.570">
    <property type="entry name" value="Helical hairpin bin"/>
    <property type="match status" value="1"/>
</dbReference>
<evidence type="ECO:0000256" key="4">
    <source>
        <dbReference type="ARBA" id="ARBA00023136"/>
    </source>
</evidence>
<gene>
    <name evidence="6" type="ORF">SMTD_LOCUS13344</name>
</gene>
<keyword evidence="7" id="KW-1185">Reference proteome</keyword>
<accession>A0A183PG58</accession>
<keyword evidence="3" id="KW-1133">Transmembrane helix</keyword>
<dbReference type="PANTHER" id="PTHR11453:SF82">
    <property type="entry name" value="BORON TRANSPORTER 1"/>
    <property type="match status" value="1"/>
</dbReference>
<dbReference type="InterPro" id="IPR011531">
    <property type="entry name" value="HCO3_transpt-like_TM_dom"/>
</dbReference>
<evidence type="ECO:0000256" key="1">
    <source>
        <dbReference type="ARBA" id="ARBA00004141"/>
    </source>
</evidence>